<dbReference type="NCBIfam" id="TIGR00350">
    <property type="entry name" value="lytR_cpsA_psr"/>
    <property type="match status" value="1"/>
</dbReference>
<feature type="region of interest" description="Disordered" evidence="2">
    <location>
        <begin position="89"/>
        <end position="129"/>
    </location>
</feature>
<dbReference type="Pfam" id="PF03816">
    <property type="entry name" value="LytR_cpsA_psr"/>
    <property type="match status" value="1"/>
</dbReference>
<dbReference type="Proteomes" id="UP000660668">
    <property type="component" value="Unassembled WGS sequence"/>
</dbReference>
<evidence type="ECO:0000259" key="4">
    <source>
        <dbReference type="Pfam" id="PF03816"/>
    </source>
</evidence>
<dbReference type="InterPro" id="IPR050922">
    <property type="entry name" value="LytR/CpsA/Psr_CW_biosynth"/>
</dbReference>
<protein>
    <submittedName>
        <fullName evidence="5">LCP family protein</fullName>
    </submittedName>
</protein>
<feature type="compositionally biased region" description="Basic and acidic residues" evidence="2">
    <location>
        <begin position="15"/>
        <end position="35"/>
    </location>
</feature>
<gene>
    <name evidence="5" type="ORF">ISU10_10045</name>
</gene>
<comment type="caution">
    <text evidence="5">The sequence shown here is derived from an EMBL/GenBank/DDBJ whole genome shotgun (WGS) entry which is preliminary data.</text>
</comment>
<keyword evidence="3" id="KW-1133">Transmembrane helix</keyword>
<reference evidence="5" key="1">
    <citation type="submission" date="2020-11" db="EMBL/GenBank/DDBJ databases">
        <title>Nocardioides cynanchi sp. nov., isolated from soil of rhizosphere of Cynanchum wilfordii.</title>
        <authorList>
            <person name="Lee J.-S."/>
            <person name="Suh M.K."/>
            <person name="Kim J.-S."/>
        </authorList>
    </citation>
    <scope>NUCLEOTIDE SEQUENCE</scope>
    <source>
        <strain evidence="5">KCTC 19276</strain>
    </source>
</reference>
<dbReference type="PANTHER" id="PTHR33392">
    <property type="entry name" value="POLYISOPRENYL-TEICHOIC ACID--PEPTIDOGLYCAN TEICHOIC ACID TRANSFERASE TAGU"/>
    <property type="match status" value="1"/>
</dbReference>
<keyword evidence="3" id="KW-0812">Transmembrane</keyword>
<feature type="domain" description="Cell envelope-related transcriptional attenuator" evidence="4">
    <location>
        <begin position="132"/>
        <end position="273"/>
    </location>
</feature>
<evidence type="ECO:0000256" key="2">
    <source>
        <dbReference type="SAM" id="MobiDB-lite"/>
    </source>
</evidence>
<sequence length="368" mass="39812">MEILPPSQSRVPMSARERREQLKRDQERQSSERSSRPTPPPLAPTPGRSFSGGGFRLKFRYIFLLLLLWIIYLVLVPLVAWNKVDKIDAMPGGKRPADQPGTTYLLVGSDSRAGLSPEERKDLSTGGASGQRADTIMLLHTGSGPNLLMSIPRDSLVPIPGHGTTKINAATAFGGPKLMVRTIELNTGIRIDSYVEIGFGGFVGLVDAVGGIEICPDQDMVDPDAGLRIKKGCQDVDGKVALAYARSRKTQQLGDLDRAAHQREVVSKVGKKAIEPWSIINPLRYWNLNMSAADFVAIDDQSSPISAARLAIAMTKVGGADGLTCGVPISDLEVHWDDARSKRMFRLIKQDDTSSIGKDLCTPSGLAG</sequence>
<feature type="transmembrane region" description="Helical" evidence="3">
    <location>
        <begin position="61"/>
        <end position="81"/>
    </location>
</feature>
<evidence type="ECO:0000313" key="5">
    <source>
        <dbReference type="EMBL" id="MBF4768109.1"/>
    </source>
</evidence>
<evidence type="ECO:0000256" key="1">
    <source>
        <dbReference type="ARBA" id="ARBA00006068"/>
    </source>
</evidence>
<evidence type="ECO:0000256" key="3">
    <source>
        <dbReference type="SAM" id="Phobius"/>
    </source>
</evidence>
<keyword evidence="3" id="KW-0472">Membrane</keyword>
<proteinExistence type="inferred from homology"/>
<accession>A0A930VIE3</accession>
<organism evidence="5 6">
    <name type="scientific">Nocardioides agariphilus</name>
    <dbReference type="NCBI Taxonomy" id="433664"/>
    <lineage>
        <taxon>Bacteria</taxon>
        <taxon>Bacillati</taxon>
        <taxon>Actinomycetota</taxon>
        <taxon>Actinomycetes</taxon>
        <taxon>Propionibacteriales</taxon>
        <taxon>Nocardioidaceae</taxon>
        <taxon>Nocardioides</taxon>
    </lineage>
</organism>
<dbReference type="EMBL" id="JADKPO010000011">
    <property type="protein sequence ID" value="MBF4768109.1"/>
    <property type="molecule type" value="Genomic_DNA"/>
</dbReference>
<dbReference type="PANTHER" id="PTHR33392:SF6">
    <property type="entry name" value="POLYISOPRENYL-TEICHOIC ACID--PEPTIDOGLYCAN TEICHOIC ACID TRANSFERASE TAGU"/>
    <property type="match status" value="1"/>
</dbReference>
<evidence type="ECO:0000313" key="6">
    <source>
        <dbReference type="Proteomes" id="UP000660668"/>
    </source>
</evidence>
<dbReference type="InterPro" id="IPR004474">
    <property type="entry name" value="LytR_CpsA_psr"/>
</dbReference>
<dbReference type="AlphaFoldDB" id="A0A930VIE3"/>
<feature type="compositionally biased region" description="Polar residues" evidence="2">
    <location>
        <begin position="1"/>
        <end position="11"/>
    </location>
</feature>
<keyword evidence="6" id="KW-1185">Reference proteome</keyword>
<dbReference type="Gene3D" id="3.40.630.190">
    <property type="entry name" value="LCP protein"/>
    <property type="match status" value="1"/>
</dbReference>
<feature type="region of interest" description="Disordered" evidence="2">
    <location>
        <begin position="1"/>
        <end position="49"/>
    </location>
</feature>
<comment type="similarity">
    <text evidence="1">Belongs to the LytR/CpsA/Psr (LCP) family.</text>
</comment>
<name>A0A930VIE3_9ACTN</name>